<gene>
    <name evidence="2" type="primary">Rwdd4</name>
    <name evidence="2" type="ORF">TNIN_461801</name>
</gene>
<sequence>MSCEELQEEEREVLLSIYDGDKCFRQLSPTTFQYKIGEGDNPKSFLLEIGGLYPLGTTYEEILHEKMSSSIQEENVLKHNINCFIEVLEAIKLLLVFEEQGSQIRAEQINLIPEVKSAIINKLLEEAEIQIGTPMTYTLFELAKDNAEELTKLQPECLISPEEETAIEVVSAKKEKKPLLTKQQKKRLAERLDAKGERPRGFDWVDVVKHLSQIGSKTDTTS</sequence>
<dbReference type="AlphaFoldDB" id="A0A8X6J403"/>
<dbReference type="Gene3D" id="3.10.110.10">
    <property type="entry name" value="Ubiquitin Conjugating Enzyme"/>
    <property type="match status" value="1"/>
</dbReference>
<evidence type="ECO:0000313" key="2">
    <source>
        <dbReference type="EMBL" id="GFS32630.1"/>
    </source>
</evidence>
<feature type="domain" description="RWD" evidence="1">
    <location>
        <begin position="5"/>
        <end position="147"/>
    </location>
</feature>
<dbReference type="PANTHER" id="PTHR21275:SF1">
    <property type="entry name" value="RWD DOMAIN-CONTAINING PROTEIN 4"/>
    <property type="match status" value="1"/>
</dbReference>
<dbReference type="InterPro" id="IPR006575">
    <property type="entry name" value="RWD_dom"/>
</dbReference>
<comment type="caution">
    <text evidence="2">The sequence shown here is derived from an EMBL/GenBank/DDBJ whole genome shotgun (WGS) entry which is preliminary data.</text>
</comment>
<name>A0A8X6J403_9ARAC</name>
<organism evidence="2 3">
    <name type="scientific">Trichonephila inaurata madagascariensis</name>
    <dbReference type="NCBI Taxonomy" id="2747483"/>
    <lineage>
        <taxon>Eukaryota</taxon>
        <taxon>Metazoa</taxon>
        <taxon>Ecdysozoa</taxon>
        <taxon>Arthropoda</taxon>
        <taxon>Chelicerata</taxon>
        <taxon>Arachnida</taxon>
        <taxon>Araneae</taxon>
        <taxon>Araneomorphae</taxon>
        <taxon>Entelegynae</taxon>
        <taxon>Araneoidea</taxon>
        <taxon>Nephilidae</taxon>
        <taxon>Trichonephila</taxon>
        <taxon>Trichonephila inaurata</taxon>
    </lineage>
</organism>
<dbReference type="InterPro" id="IPR042770">
    <property type="entry name" value="RWDD4"/>
</dbReference>
<evidence type="ECO:0000259" key="1">
    <source>
        <dbReference type="Pfam" id="PF05773"/>
    </source>
</evidence>
<proteinExistence type="predicted"/>
<evidence type="ECO:0000313" key="3">
    <source>
        <dbReference type="Proteomes" id="UP000886998"/>
    </source>
</evidence>
<reference evidence="2" key="1">
    <citation type="submission" date="2020-08" db="EMBL/GenBank/DDBJ databases">
        <title>Multicomponent nature underlies the extraordinary mechanical properties of spider dragline silk.</title>
        <authorList>
            <person name="Kono N."/>
            <person name="Nakamura H."/>
            <person name="Mori M."/>
            <person name="Yoshida Y."/>
            <person name="Ohtoshi R."/>
            <person name="Malay A.D."/>
            <person name="Moran D.A.P."/>
            <person name="Tomita M."/>
            <person name="Numata K."/>
            <person name="Arakawa K."/>
        </authorList>
    </citation>
    <scope>NUCLEOTIDE SEQUENCE</scope>
</reference>
<dbReference type="Proteomes" id="UP000886998">
    <property type="component" value="Unassembled WGS sequence"/>
</dbReference>
<dbReference type="Pfam" id="PF05773">
    <property type="entry name" value="RWD"/>
    <property type="match status" value="1"/>
</dbReference>
<protein>
    <submittedName>
        <fullName evidence="2">RWD domain-containing protein 4</fullName>
    </submittedName>
</protein>
<dbReference type="PANTHER" id="PTHR21275">
    <property type="entry name" value="RWD DOMAIN-CONTAINING PROTEIN 4"/>
    <property type="match status" value="1"/>
</dbReference>
<dbReference type="InterPro" id="IPR016135">
    <property type="entry name" value="UBQ-conjugating_enzyme/RWD"/>
</dbReference>
<dbReference type="SUPFAM" id="SSF54495">
    <property type="entry name" value="UBC-like"/>
    <property type="match status" value="1"/>
</dbReference>
<accession>A0A8X6J403</accession>
<dbReference type="EMBL" id="BMAV01024366">
    <property type="protein sequence ID" value="GFS32630.1"/>
    <property type="molecule type" value="Genomic_DNA"/>
</dbReference>
<dbReference type="OrthoDB" id="10045773at2759"/>
<keyword evidence="3" id="KW-1185">Reference proteome</keyword>